<feature type="active site" description="Nucleophile" evidence="2">
    <location>
        <position position="128"/>
    </location>
</feature>
<name>V6S5Q3_9FLAO</name>
<dbReference type="Pfam" id="PF00561">
    <property type="entry name" value="Abhydrolase_1"/>
    <property type="match status" value="1"/>
</dbReference>
<organism evidence="4 5">
    <name type="scientific">Flavobacterium cauense R2A-7</name>
    <dbReference type="NCBI Taxonomy" id="1341154"/>
    <lineage>
        <taxon>Bacteria</taxon>
        <taxon>Pseudomonadati</taxon>
        <taxon>Bacteroidota</taxon>
        <taxon>Flavobacteriia</taxon>
        <taxon>Flavobacteriales</taxon>
        <taxon>Flavobacteriaceae</taxon>
        <taxon>Flavobacterium</taxon>
    </lineage>
</organism>
<evidence type="ECO:0000256" key="2">
    <source>
        <dbReference type="PIRSR" id="PIRSR000443-1"/>
    </source>
</evidence>
<protein>
    <submittedName>
        <fullName evidence="4">Homoserine O-acetyltransferase</fullName>
    </submittedName>
</protein>
<feature type="active site" evidence="2">
    <location>
        <position position="271"/>
    </location>
</feature>
<dbReference type="PANTHER" id="PTHR32268:SF11">
    <property type="entry name" value="HOMOSERINE O-ACETYLTRANSFERASE"/>
    <property type="match status" value="1"/>
</dbReference>
<accession>V6S5Q3</accession>
<keyword evidence="5" id="KW-1185">Reference proteome</keyword>
<dbReference type="PANTHER" id="PTHR32268">
    <property type="entry name" value="HOMOSERINE O-ACETYLTRANSFERASE"/>
    <property type="match status" value="1"/>
</dbReference>
<dbReference type="InterPro" id="IPR000073">
    <property type="entry name" value="AB_hydrolase_1"/>
</dbReference>
<dbReference type="EMBL" id="VLKQ01000010">
    <property type="protein sequence ID" value="TWI10462.1"/>
    <property type="molecule type" value="Genomic_DNA"/>
</dbReference>
<evidence type="ECO:0000256" key="1">
    <source>
        <dbReference type="ARBA" id="ARBA00022679"/>
    </source>
</evidence>
<dbReference type="GO" id="GO:0009092">
    <property type="term" value="P:homoserine metabolic process"/>
    <property type="evidence" value="ECO:0007669"/>
    <property type="project" value="TreeGrafter"/>
</dbReference>
<feature type="active site" evidence="2">
    <location>
        <position position="304"/>
    </location>
</feature>
<dbReference type="RefSeq" id="WP_023569251.1">
    <property type="nucleotide sequence ID" value="NZ_AVBI01000001.1"/>
</dbReference>
<reference evidence="4 5" key="1">
    <citation type="journal article" date="2015" name="Stand. Genomic Sci.">
        <title>Genomic Encyclopedia of Bacterial and Archaeal Type Strains, Phase III: the genomes of soil and plant-associated and newly described type strains.</title>
        <authorList>
            <person name="Whitman W.B."/>
            <person name="Woyke T."/>
            <person name="Klenk H.P."/>
            <person name="Zhou Y."/>
            <person name="Lilburn T.G."/>
            <person name="Beck B.J."/>
            <person name="De Vos P."/>
            <person name="Vandamme P."/>
            <person name="Eisen J.A."/>
            <person name="Garrity G."/>
            <person name="Hugenholtz P."/>
            <person name="Kyrpides N.C."/>
        </authorList>
    </citation>
    <scope>NUCLEOTIDE SEQUENCE [LARGE SCALE GENOMIC DNA]</scope>
    <source>
        <strain evidence="4 5">CGMCC 1.7270</strain>
    </source>
</reference>
<dbReference type="STRING" id="1341154.FCR2A7T_00510"/>
<dbReference type="InterPro" id="IPR008220">
    <property type="entry name" value="HAT_MetX-like"/>
</dbReference>
<evidence type="ECO:0000259" key="3">
    <source>
        <dbReference type="Pfam" id="PF00561"/>
    </source>
</evidence>
<dbReference type="GO" id="GO:0009086">
    <property type="term" value="P:methionine biosynthetic process"/>
    <property type="evidence" value="ECO:0007669"/>
    <property type="project" value="TreeGrafter"/>
</dbReference>
<sequence length="332" mass="37921">MSTLQKIDIFDFTLQQGVYKRWLPLYYQVFGQLIGTAPVVVVNHALTGNSQVIGQNGWWNDLIGENKTIDAGFYTIIAFNIPGNGFDGQAENLIQNYKEYTAKDIARLFWEGLHSLKIAQLFAVIGGSLGGGIAWEMAFLQPKNIQHLIPVASDWKASDWLIANVLVQDKILNNSENPVYDARLHAMLLYRTPQSLKAKFNRSKNDNQELYQIESWLLHHGQKLENRFALESYKLMNHLLKTIGESTNCGQFLAFAKETSAEIHLISVDSDYFFTADENRETYEILKRVNSKVHYSEIQSIHGHDAFLIEFEQLNQILKNTFTTTKLKTKQA</sequence>
<evidence type="ECO:0000313" key="4">
    <source>
        <dbReference type="EMBL" id="TWI10462.1"/>
    </source>
</evidence>
<dbReference type="OrthoDB" id="9800754at2"/>
<gene>
    <name evidence="4" type="ORF">IP98_02274</name>
</gene>
<dbReference type="SUPFAM" id="SSF53474">
    <property type="entry name" value="alpha/beta-Hydrolases"/>
    <property type="match status" value="1"/>
</dbReference>
<proteinExistence type="predicted"/>
<feature type="domain" description="AB hydrolase-1" evidence="3">
    <location>
        <begin position="38"/>
        <end position="153"/>
    </location>
</feature>
<dbReference type="PIRSF" id="PIRSF000443">
    <property type="entry name" value="Homoser_Ac_trans"/>
    <property type="match status" value="1"/>
</dbReference>
<keyword evidence="1 4" id="KW-0808">Transferase</keyword>
<dbReference type="Gene3D" id="3.40.50.1820">
    <property type="entry name" value="alpha/beta hydrolase"/>
    <property type="match status" value="1"/>
</dbReference>
<dbReference type="Proteomes" id="UP000319848">
    <property type="component" value="Unassembled WGS sequence"/>
</dbReference>
<dbReference type="AlphaFoldDB" id="V6S5Q3"/>
<comment type="caution">
    <text evidence="4">The sequence shown here is derived from an EMBL/GenBank/DDBJ whole genome shotgun (WGS) entry which is preliminary data.</text>
</comment>
<dbReference type="InterPro" id="IPR029058">
    <property type="entry name" value="AB_hydrolase_fold"/>
</dbReference>
<dbReference type="GO" id="GO:0004414">
    <property type="term" value="F:homoserine O-acetyltransferase activity"/>
    <property type="evidence" value="ECO:0007669"/>
    <property type="project" value="TreeGrafter"/>
</dbReference>
<evidence type="ECO:0000313" key="5">
    <source>
        <dbReference type="Proteomes" id="UP000319848"/>
    </source>
</evidence>